<evidence type="ECO:0000313" key="7">
    <source>
        <dbReference type="EMBL" id="KAJ8775277.1"/>
    </source>
</evidence>
<keyword evidence="5" id="KW-0342">GTP-binding</keyword>
<keyword evidence="3" id="KW-0251">Elongation factor</keyword>
<dbReference type="InterPro" id="IPR035649">
    <property type="entry name" value="EFG_V"/>
</dbReference>
<sequence length="155" mass="16991">MRIYKGSLIGHPVENVRIVLTDGASHSVDSSELAFKLASIYAFRQILDQCYTAAKPVILEPVMLVELKIPTEFQGTVAGDKNKRKGVIVGNDQDGDDSIITAHVPLNNMFGYSTALRSMTQGKGEFTMEYKEHLPVSQDVQMQLVKTYKAGKAAG</sequence>
<accession>A0AAV8U7E2</accession>
<dbReference type="Pfam" id="PF00679">
    <property type="entry name" value="EFG_C"/>
    <property type="match status" value="1"/>
</dbReference>
<dbReference type="InterPro" id="IPR014721">
    <property type="entry name" value="Ribsml_uS5_D2-typ_fold_subgr"/>
</dbReference>
<evidence type="ECO:0000256" key="5">
    <source>
        <dbReference type="ARBA" id="ARBA00023134"/>
    </source>
</evidence>
<dbReference type="CDD" id="cd04097">
    <property type="entry name" value="mtEFG1_C"/>
    <property type="match status" value="1"/>
</dbReference>
<dbReference type="SUPFAM" id="SSF54980">
    <property type="entry name" value="EF-G C-terminal domain-like"/>
    <property type="match status" value="1"/>
</dbReference>
<evidence type="ECO:0000313" key="8">
    <source>
        <dbReference type="Proteomes" id="UP001159364"/>
    </source>
</evidence>
<dbReference type="AlphaFoldDB" id="A0AAV8U7E2"/>
<dbReference type="GO" id="GO:0003746">
    <property type="term" value="F:translation elongation factor activity"/>
    <property type="evidence" value="ECO:0007669"/>
    <property type="project" value="UniProtKB-KW"/>
</dbReference>
<evidence type="ECO:0000259" key="6">
    <source>
        <dbReference type="SMART" id="SM00838"/>
    </source>
</evidence>
<feature type="domain" description="Elongation factor EFG" evidence="6">
    <location>
        <begin position="57"/>
        <end position="144"/>
    </location>
</feature>
<dbReference type="GO" id="GO:0005739">
    <property type="term" value="C:mitochondrion"/>
    <property type="evidence" value="ECO:0007669"/>
    <property type="project" value="UniProtKB-SubCell"/>
</dbReference>
<dbReference type="SUPFAM" id="SSF54211">
    <property type="entry name" value="Ribosomal protein S5 domain 2-like"/>
    <property type="match status" value="1"/>
</dbReference>
<dbReference type="GO" id="GO:0070125">
    <property type="term" value="P:mitochondrial translational elongation"/>
    <property type="evidence" value="ECO:0007669"/>
    <property type="project" value="TreeGrafter"/>
</dbReference>
<reference evidence="7 8" key="1">
    <citation type="submission" date="2021-09" db="EMBL/GenBank/DDBJ databases">
        <title>Genomic insights and catalytic innovation underlie evolution of tropane alkaloids biosynthesis.</title>
        <authorList>
            <person name="Wang Y.-J."/>
            <person name="Tian T."/>
            <person name="Huang J.-P."/>
            <person name="Huang S.-X."/>
        </authorList>
    </citation>
    <scope>NUCLEOTIDE SEQUENCE [LARGE SCALE GENOMIC DNA]</scope>
    <source>
        <strain evidence="7">KIB-2018</strain>
        <tissue evidence="7">Leaf</tissue>
    </source>
</reference>
<dbReference type="GO" id="GO:0003924">
    <property type="term" value="F:GTPase activity"/>
    <property type="evidence" value="ECO:0007669"/>
    <property type="project" value="TreeGrafter"/>
</dbReference>
<dbReference type="EMBL" id="JAIWQS010000001">
    <property type="protein sequence ID" value="KAJ8775277.1"/>
    <property type="molecule type" value="Genomic_DNA"/>
</dbReference>
<dbReference type="Gene3D" id="3.30.70.240">
    <property type="match status" value="1"/>
</dbReference>
<keyword evidence="2" id="KW-0547">Nucleotide-binding</keyword>
<dbReference type="PANTHER" id="PTHR43636">
    <property type="entry name" value="ELONGATION FACTOR G, MITOCHONDRIAL"/>
    <property type="match status" value="1"/>
</dbReference>
<dbReference type="InterPro" id="IPR020568">
    <property type="entry name" value="Ribosomal_Su5_D2-typ_SF"/>
</dbReference>
<dbReference type="SMART" id="SM00838">
    <property type="entry name" value="EFG_C"/>
    <property type="match status" value="1"/>
</dbReference>
<dbReference type="GO" id="GO:0005525">
    <property type="term" value="F:GTP binding"/>
    <property type="evidence" value="ECO:0007669"/>
    <property type="project" value="UniProtKB-KW"/>
</dbReference>
<dbReference type="FunFam" id="3.30.70.240:FF:000001">
    <property type="entry name" value="Elongation factor G"/>
    <property type="match status" value="1"/>
</dbReference>
<dbReference type="Gene3D" id="3.30.230.10">
    <property type="match status" value="1"/>
</dbReference>
<evidence type="ECO:0000256" key="4">
    <source>
        <dbReference type="ARBA" id="ARBA00022917"/>
    </source>
</evidence>
<comment type="caution">
    <text evidence="7">The sequence shown here is derived from an EMBL/GenBank/DDBJ whole genome shotgun (WGS) entry which is preliminary data.</text>
</comment>
<dbReference type="PANTHER" id="PTHR43636:SF2">
    <property type="entry name" value="ELONGATION FACTOR G, MITOCHONDRIAL"/>
    <property type="match status" value="1"/>
</dbReference>
<evidence type="ECO:0000256" key="2">
    <source>
        <dbReference type="ARBA" id="ARBA00022741"/>
    </source>
</evidence>
<comment type="subcellular location">
    <subcellularLocation>
        <location evidence="1">Mitochondrion</location>
    </subcellularLocation>
</comment>
<dbReference type="Proteomes" id="UP001159364">
    <property type="component" value="Linkage Group LG01"/>
</dbReference>
<protein>
    <recommendedName>
        <fullName evidence="6">Elongation factor EFG domain-containing protein</fullName>
    </recommendedName>
</protein>
<evidence type="ECO:0000256" key="1">
    <source>
        <dbReference type="ARBA" id="ARBA00004173"/>
    </source>
</evidence>
<organism evidence="7 8">
    <name type="scientific">Erythroxylum novogranatense</name>
    <dbReference type="NCBI Taxonomy" id="1862640"/>
    <lineage>
        <taxon>Eukaryota</taxon>
        <taxon>Viridiplantae</taxon>
        <taxon>Streptophyta</taxon>
        <taxon>Embryophyta</taxon>
        <taxon>Tracheophyta</taxon>
        <taxon>Spermatophyta</taxon>
        <taxon>Magnoliopsida</taxon>
        <taxon>eudicotyledons</taxon>
        <taxon>Gunneridae</taxon>
        <taxon>Pentapetalae</taxon>
        <taxon>rosids</taxon>
        <taxon>fabids</taxon>
        <taxon>Malpighiales</taxon>
        <taxon>Erythroxylaceae</taxon>
        <taxon>Erythroxylum</taxon>
    </lineage>
</organism>
<evidence type="ECO:0000256" key="3">
    <source>
        <dbReference type="ARBA" id="ARBA00022768"/>
    </source>
</evidence>
<keyword evidence="4" id="KW-0648">Protein biosynthesis</keyword>
<dbReference type="InterPro" id="IPR035647">
    <property type="entry name" value="EFG_III/V"/>
</dbReference>
<dbReference type="InterPro" id="IPR000640">
    <property type="entry name" value="EFG_V-like"/>
</dbReference>
<gene>
    <name evidence="7" type="ORF">K2173_020281</name>
</gene>
<name>A0AAV8U7E2_9ROSI</name>
<dbReference type="Pfam" id="PF03764">
    <property type="entry name" value="EFG_IV"/>
    <property type="match status" value="1"/>
</dbReference>
<proteinExistence type="predicted"/>
<keyword evidence="8" id="KW-1185">Reference proteome</keyword>
<dbReference type="InterPro" id="IPR005517">
    <property type="entry name" value="Transl_elong_EFG/EF2_IV"/>
</dbReference>